<accession>D5WSH7</accession>
<dbReference type="PROSITE" id="PS00079">
    <property type="entry name" value="MULTICOPPER_OXIDASE1"/>
    <property type="match status" value="1"/>
</dbReference>
<dbReference type="InterPro" id="IPR001117">
    <property type="entry name" value="Cu-oxidase_2nd"/>
</dbReference>
<evidence type="ECO:0000256" key="4">
    <source>
        <dbReference type="SAM" id="MobiDB-lite"/>
    </source>
</evidence>
<dbReference type="PROSITE" id="PS00080">
    <property type="entry name" value="MULTICOPPER_OXIDASE2"/>
    <property type="match status" value="1"/>
</dbReference>
<gene>
    <name evidence="8" type="ordered locus">Btus_0288</name>
</gene>
<evidence type="ECO:0000256" key="3">
    <source>
        <dbReference type="ARBA" id="ARBA00023008"/>
    </source>
</evidence>
<keyword evidence="2" id="KW-0560">Oxidoreductase</keyword>
<dbReference type="Pfam" id="PF00394">
    <property type="entry name" value="Cu-oxidase"/>
    <property type="match status" value="1"/>
</dbReference>
<dbReference type="Gene3D" id="2.60.40.420">
    <property type="entry name" value="Cupredoxins - blue copper proteins"/>
    <property type="match status" value="2"/>
</dbReference>
<keyword evidence="3" id="KW-0186">Copper</keyword>
<dbReference type="CDD" id="cd13860">
    <property type="entry name" value="CuRO_1_2dMco_1"/>
    <property type="match status" value="1"/>
</dbReference>
<reference evidence="8 9" key="1">
    <citation type="journal article" date="2011" name="Stand. Genomic Sci.">
        <title>Complete genome sequence of the thermophilic, hydrogen-oxidizing Bacillus tusciae type strain (T2) and reclassification in the new genus, Kyrpidia gen. nov. as Kyrpidia tusciae comb. nov. and emendation of the family Alicyclobacillaceae da Costa and Rainey, 2010.</title>
        <authorList>
            <person name="Klenk H.P."/>
            <person name="Lapidus A."/>
            <person name="Chertkov O."/>
            <person name="Copeland A."/>
            <person name="Del Rio T.G."/>
            <person name="Nolan M."/>
            <person name="Lucas S."/>
            <person name="Chen F."/>
            <person name="Tice H."/>
            <person name="Cheng J.F."/>
            <person name="Han C."/>
            <person name="Bruce D."/>
            <person name="Goodwin L."/>
            <person name="Pitluck S."/>
            <person name="Pati A."/>
            <person name="Ivanova N."/>
            <person name="Mavromatis K."/>
            <person name="Daum C."/>
            <person name="Chen A."/>
            <person name="Palaniappan K."/>
            <person name="Chang Y.J."/>
            <person name="Land M."/>
            <person name="Hauser L."/>
            <person name="Jeffries C.D."/>
            <person name="Detter J.C."/>
            <person name="Rohde M."/>
            <person name="Abt B."/>
            <person name="Pukall R."/>
            <person name="Goker M."/>
            <person name="Bristow J."/>
            <person name="Markowitz V."/>
            <person name="Hugenholtz P."/>
            <person name="Eisen J.A."/>
        </authorList>
    </citation>
    <scope>NUCLEOTIDE SEQUENCE [LARGE SCALE GENOMIC DNA]</scope>
    <source>
        <strain evidence="8 9">DSM 2912</strain>
    </source>
</reference>
<dbReference type="eggNOG" id="COG2132">
    <property type="taxonomic scope" value="Bacteria"/>
</dbReference>
<evidence type="ECO:0000256" key="1">
    <source>
        <dbReference type="ARBA" id="ARBA00022723"/>
    </source>
</evidence>
<dbReference type="InterPro" id="IPR011706">
    <property type="entry name" value="Cu-oxidase_C"/>
</dbReference>
<dbReference type="KEGG" id="bts:Btus_0288"/>
<dbReference type="GO" id="GO:0005507">
    <property type="term" value="F:copper ion binding"/>
    <property type="evidence" value="ECO:0007669"/>
    <property type="project" value="InterPro"/>
</dbReference>
<dbReference type="InterPro" id="IPR045087">
    <property type="entry name" value="Cu-oxidase_fam"/>
</dbReference>
<keyword evidence="9" id="KW-1185">Reference proteome</keyword>
<dbReference type="CDD" id="cd04202">
    <property type="entry name" value="CuRO_D2_2dMcoN_like"/>
    <property type="match status" value="1"/>
</dbReference>
<protein>
    <submittedName>
        <fullName evidence="8">Multicopper oxidase type 3</fullName>
    </submittedName>
</protein>
<feature type="domain" description="Plastocyanin-like" evidence="7">
    <location>
        <begin position="67"/>
        <end position="177"/>
    </location>
</feature>
<evidence type="ECO:0000313" key="8">
    <source>
        <dbReference type="EMBL" id="ADG05062.1"/>
    </source>
</evidence>
<dbReference type="HOGENOM" id="CLU_009100_6_2_9"/>
<dbReference type="PANTHER" id="PTHR11709">
    <property type="entry name" value="MULTI-COPPER OXIDASE"/>
    <property type="match status" value="1"/>
</dbReference>
<sequence length="535" mass="57598">MKGFGRRGWAILTVIVLLVGAGIGWAAYHRGAGPVRSAQDPGVSMSVSTDDQGRPLKTWTIVAKPARWEIAPGVDVQALTYGGTVPGTTIEVRQGDHVRVKLVNQLSVPTSIHWHGYPVPASMDGVPGITQDPVQPGQSFVYDFIATVPGTYWYHSHMDSANQVDEGLYGPLIVLPKTIPPDQKTDRDYTLVLDEWSTMMGGAAQGMMDQGGMGMGHGPGGMGHEGMSGGRDAPTAPQGPVSADQGDPGMSHDQMMKMMYNIYTVNGRSGSMIAPMDVKPGETVRLRFINAGYLTHLVHLQGQPFRVVATDGRATSLSPEVTDRALAIGAGERYDVIFTATHSFAIDLHDGTPAAPRTVIPVRVAGDGNTVAAPDHESVPTLNMTTYENGAGVKDATTWDASYTWHLNSAIVNGQLAYTINGKVWPYTDPIAVKTGDRVKVTLINDGQSDHPMHLHGHVFRVLTRNGVPVQGDVEKDTLLVRPGETYEIGFVADNPGVWVFHCHDLHHAAAGMMSDVEYQDYHSPYPVDKARAGE</sequence>
<proteinExistence type="predicted"/>
<dbReference type="InterPro" id="IPR008972">
    <property type="entry name" value="Cupredoxin"/>
</dbReference>
<dbReference type="EMBL" id="CP002017">
    <property type="protein sequence ID" value="ADG05062.1"/>
    <property type="molecule type" value="Genomic_DNA"/>
</dbReference>
<evidence type="ECO:0000256" key="2">
    <source>
        <dbReference type="ARBA" id="ARBA00023002"/>
    </source>
</evidence>
<keyword evidence="1" id="KW-0479">Metal-binding</keyword>
<feature type="region of interest" description="Disordered" evidence="4">
    <location>
        <begin position="219"/>
        <end position="250"/>
    </location>
</feature>
<dbReference type="RefSeq" id="WP_013074355.1">
    <property type="nucleotide sequence ID" value="NC_014098.1"/>
</dbReference>
<name>D5WSH7_KYRT2</name>
<dbReference type="InterPro" id="IPR002355">
    <property type="entry name" value="Cu_oxidase_Cu_BS"/>
</dbReference>
<evidence type="ECO:0000313" key="9">
    <source>
        <dbReference type="Proteomes" id="UP000002368"/>
    </source>
</evidence>
<feature type="domain" description="Plastocyanin-like" evidence="6">
    <location>
        <begin position="417"/>
        <end position="519"/>
    </location>
</feature>
<feature type="domain" description="Plastocyanin-like" evidence="5">
    <location>
        <begin position="257"/>
        <end position="343"/>
    </location>
</feature>
<organism evidence="8 9">
    <name type="scientific">Kyrpidia tusciae (strain DSM 2912 / NBRC 15312 / T2)</name>
    <name type="common">Bacillus tusciae</name>
    <dbReference type="NCBI Taxonomy" id="562970"/>
    <lineage>
        <taxon>Bacteria</taxon>
        <taxon>Bacillati</taxon>
        <taxon>Bacillota</taxon>
        <taxon>Bacilli</taxon>
        <taxon>Bacillales</taxon>
        <taxon>Alicyclobacillaceae</taxon>
        <taxon>Kyrpidia</taxon>
    </lineage>
</organism>
<dbReference type="GO" id="GO:0016491">
    <property type="term" value="F:oxidoreductase activity"/>
    <property type="evidence" value="ECO:0007669"/>
    <property type="project" value="UniProtKB-KW"/>
</dbReference>
<dbReference type="PANTHER" id="PTHR11709:SF394">
    <property type="entry name" value="FI03373P-RELATED"/>
    <property type="match status" value="1"/>
</dbReference>
<dbReference type="InterPro" id="IPR033138">
    <property type="entry name" value="Cu_oxidase_CS"/>
</dbReference>
<evidence type="ECO:0000259" key="7">
    <source>
        <dbReference type="Pfam" id="PF07732"/>
    </source>
</evidence>
<dbReference type="Pfam" id="PF07731">
    <property type="entry name" value="Cu-oxidase_2"/>
    <property type="match status" value="1"/>
</dbReference>
<evidence type="ECO:0000259" key="5">
    <source>
        <dbReference type="Pfam" id="PF00394"/>
    </source>
</evidence>
<dbReference type="Proteomes" id="UP000002368">
    <property type="component" value="Chromosome"/>
</dbReference>
<dbReference type="SUPFAM" id="SSF49503">
    <property type="entry name" value="Cupredoxins"/>
    <property type="match status" value="3"/>
</dbReference>
<dbReference type="AlphaFoldDB" id="D5WSH7"/>
<dbReference type="InterPro" id="IPR011707">
    <property type="entry name" value="Cu-oxidase-like_N"/>
</dbReference>
<evidence type="ECO:0000259" key="6">
    <source>
        <dbReference type="Pfam" id="PF07731"/>
    </source>
</evidence>
<feature type="compositionally biased region" description="Gly residues" evidence="4">
    <location>
        <begin position="219"/>
        <end position="229"/>
    </location>
</feature>
<dbReference type="Pfam" id="PF07732">
    <property type="entry name" value="Cu-oxidase_3"/>
    <property type="match status" value="1"/>
</dbReference>
<dbReference type="STRING" id="562970.Btus_0288"/>
<dbReference type="OrthoDB" id="9757546at2"/>